<accession>A0A068EZ54</accession>
<evidence type="ECO:0000313" key="2">
    <source>
        <dbReference type="EMBL" id="AID57965.1"/>
    </source>
</evidence>
<protein>
    <submittedName>
        <fullName evidence="2">Uncharacterized protein</fullName>
    </submittedName>
</protein>
<evidence type="ECO:0000256" key="1">
    <source>
        <dbReference type="SAM" id="MobiDB-lite"/>
    </source>
</evidence>
<keyword evidence="3" id="KW-1185">Reference proteome</keyword>
<name>A0A068EZ54_GEODF</name>
<proteinExistence type="predicted"/>
<dbReference type="EMBL" id="CP001390">
    <property type="protein sequence ID" value="AID57965.1"/>
    <property type="molecule type" value="Genomic_DNA"/>
</dbReference>
<evidence type="ECO:0000313" key="3">
    <source>
        <dbReference type="Proteomes" id="UP000007721"/>
    </source>
</evidence>
<reference evidence="2 3" key="1">
    <citation type="submission" date="2009-01" db="EMBL/GenBank/DDBJ databases">
        <title>Complete sequence of Geobacter sp. FRC-32.</title>
        <authorList>
            <consortium name="US DOE Joint Genome Institute"/>
            <person name="Lucas S."/>
            <person name="Copeland A."/>
            <person name="Lapidus A."/>
            <person name="Glavina del Rio T."/>
            <person name="Dalin E."/>
            <person name="Tice H."/>
            <person name="Bruce D."/>
            <person name="Goodwin L."/>
            <person name="Pitluck S."/>
            <person name="Saunders E."/>
            <person name="Brettin T."/>
            <person name="Detter J.C."/>
            <person name="Han C."/>
            <person name="Larimer F."/>
            <person name="Land M."/>
            <person name="Hauser L."/>
            <person name="Kyrpides N."/>
            <person name="Ovchinnikova G."/>
            <person name="Kostka J."/>
            <person name="Richardson P."/>
        </authorList>
    </citation>
    <scope>NUCLEOTIDE SEQUENCE [LARGE SCALE GENOMIC DNA]</scope>
    <source>
        <strain evidence="3">DSM 22248 / JCM 15807 / FRC-32</strain>
    </source>
</reference>
<dbReference type="HOGENOM" id="CLU_2990249_0_0_7"/>
<gene>
    <name evidence="2" type="ordered locus">Geob_3841</name>
</gene>
<dbReference type="KEGG" id="geo:Geob_3841"/>
<sequence>MSKRKNQVLSRVQCSNGSKSQSQAGAIPVPAIVNCYIALKRRCRPLDLQNDRATSTK</sequence>
<dbReference type="Proteomes" id="UP000007721">
    <property type="component" value="Chromosome"/>
</dbReference>
<organism evidence="2 3">
    <name type="scientific">Geotalea daltonii (strain DSM 22248 / JCM 15807 / FRC-32)</name>
    <name type="common">Geobacter daltonii</name>
    <dbReference type="NCBI Taxonomy" id="316067"/>
    <lineage>
        <taxon>Bacteria</taxon>
        <taxon>Pseudomonadati</taxon>
        <taxon>Thermodesulfobacteriota</taxon>
        <taxon>Desulfuromonadia</taxon>
        <taxon>Geobacterales</taxon>
        <taxon>Geobacteraceae</taxon>
        <taxon>Geotalea</taxon>
    </lineage>
</organism>
<feature type="compositionally biased region" description="Polar residues" evidence="1">
    <location>
        <begin position="7"/>
        <end position="23"/>
    </location>
</feature>
<dbReference type="AlphaFoldDB" id="A0A068EZ54"/>
<feature type="region of interest" description="Disordered" evidence="1">
    <location>
        <begin position="1"/>
        <end position="23"/>
    </location>
</feature>